<feature type="region of interest" description="Disordered" evidence="2">
    <location>
        <begin position="1084"/>
        <end position="1104"/>
    </location>
</feature>
<feature type="compositionally biased region" description="Basic and acidic residues" evidence="2">
    <location>
        <begin position="1274"/>
        <end position="1285"/>
    </location>
</feature>
<feature type="region of interest" description="Disordered" evidence="2">
    <location>
        <begin position="1017"/>
        <end position="1058"/>
    </location>
</feature>
<name>A0ABD2N6X2_9CUCU</name>
<feature type="compositionally biased region" description="Polar residues" evidence="2">
    <location>
        <begin position="1322"/>
        <end position="1348"/>
    </location>
</feature>
<feature type="compositionally biased region" description="Basic and acidic residues" evidence="2">
    <location>
        <begin position="376"/>
        <end position="387"/>
    </location>
</feature>
<evidence type="ECO:0000313" key="5">
    <source>
        <dbReference type="Proteomes" id="UP001516400"/>
    </source>
</evidence>
<feature type="compositionally biased region" description="Basic and acidic residues" evidence="2">
    <location>
        <begin position="934"/>
        <end position="944"/>
    </location>
</feature>
<feature type="compositionally biased region" description="Basic and acidic residues" evidence="2">
    <location>
        <begin position="1401"/>
        <end position="1411"/>
    </location>
</feature>
<reference evidence="4 5" key="1">
    <citation type="journal article" date="2021" name="BMC Biol.">
        <title>Horizontally acquired antibacterial genes associated with adaptive radiation of ladybird beetles.</title>
        <authorList>
            <person name="Li H.S."/>
            <person name="Tang X.F."/>
            <person name="Huang Y.H."/>
            <person name="Xu Z.Y."/>
            <person name="Chen M.L."/>
            <person name="Du X.Y."/>
            <person name="Qiu B.Y."/>
            <person name="Chen P.T."/>
            <person name="Zhang W."/>
            <person name="Slipinski A."/>
            <person name="Escalona H.E."/>
            <person name="Waterhouse R.M."/>
            <person name="Zwick A."/>
            <person name="Pang H."/>
        </authorList>
    </citation>
    <scope>NUCLEOTIDE SEQUENCE [LARGE SCALE GENOMIC DNA]</scope>
    <source>
        <strain evidence="4">SYSU2018</strain>
    </source>
</reference>
<feature type="compositionally biased region" description="Low complexity" evidence="2">
    <location>
        <begin position="613"/>
        <end position="623"/>
    </location>
</feature>
<feature type="compositionally biased region" description="Low complexity" evidence="2">
    <location>
        <begin position="1477"/>
        <end position="1491"/>
    </location>
</feature>
<sequence length="1554" mass="173754">MEPLAPGTEDDPLYTQVVKPSKKETAEEQALAKKAFLSNGKYGNIFELNYVHGAQHWYCKVCDCPVLGRLFNHEIGKRHTTNMEKWNKGTDISAKESSTSTDGGGTEVAAIVVAPGEPVPPGFEGEMEKSTQIQERLDGFNVGPLVGLEYLLELLDYDPSKEPLYLCILCDKKGDPRTVLTHLSSYNHQVMYLQKHFPTVYRHIAPFMIKPFKRNWQTGLQRVVEAIENTFGRLKPMAVEASRFEKDRMHYIEIVAKGKHFNELSGHTFENVVTKEELTKIHEEPKAYDSTLPFRKNVQQVVPKRKSPSPPVVARPTKKTKPAPDNKGRKKSLSPVSDISSSDLEDFDPKNPPKSSVVSNNSKQTSARRARSPFGRRRDPSPKRREGPMPWQKSNYGRGKVALAMEKKRDEKSEKMEEYKKLCKAIDNDMEQVYKKHKLNPEKHPKYNDEWKKFWNSRYKELQAEGKNAATHDFKPEWIEFWNERMLDLHQEEVKNKKVALRKRLGLPEEPARICFKIGERRKPAESGSSKPLPTAAQPDNDPEVIVIEDNDKESLGSRSPSRSRKISRSPVRKRERSPQYRRRSPPGRRSPATRRSPNVRRGSSDRAKERLSPSLSSRISPSLKRDRDILRYSPPSGKYSIERSPGPDRFGRTRDRSKSRGRSREDSWERERHYDDKHWDRAYRSRAVPPWEAPPSWDHRYSPHIMNPYAPPKVPRDVTREPVRDQPEEMDEEEVNIVAVLRLLTALEERLGSLGPKVIDLLGQALAMEKKAANSSEELLDSEINCVLFETVKEKLKGQLLAGFVDRIQEKAFKNAIMKTASLIHLAGERKKQREVELPKKPVVVPGVGTVDKGKIARQIANALIAQGKTDVTQAELEQLINAVVGIAEAQKNSSQPITTASFLEKLAGGDNTEIKKEDTEAQSKPNSSLKVSECKEAVSKIEEEQETSTGSLDKSTINMEGLSDADLQTLLQNFKDLSTEEQHGLINYLKKLEAKEPERVEKLRKFVNLTENLEEKPDHGRYSPFSNRTGSVNPSSKDDAEAEASTEKKEEHTSTFVNIDSEEEEYTFEDVAKAASQKVIEKEMEQKRKEEETKRENEDKNLNDAKALITSLMSSLNKHNATNQVGSSNVIGSSNEAKPAATAKINIISNVPVSSADLAKSLSGITMSMSSLGSILGNVQNLTRQSQAAVGTITTPDANLVQEHQQKSNSLPSALGNLTADKPSPRNYNDFDIGSQKDFHSNPDLVAKDQGKNRPPDRSYDEFNIGPNPGELKGEKIDQRDLSRGPGFAPDRENRGPGFYNKSQGFPERNHPIGGLGFRNNPNQGGPSSYSNQNQFPSRPGASSLNKMGPLSRNFDIRESPRDFGSDRGEFGHEINESRSAMSDFRGEIRGGPSGDFRGSSEGDFRKNLGGDYRGNTGPDFRGNIGPDFRGSLMDDFKVSAGGEFRGNSDFRGNAGDFRGNPADFRDFRGGSGDFRGNSGSDYRGNSGDFRGDNRGGFRGGNEAMRISGGPSSARTGPPTKGGLLIDPNRLGNSAPPRYSGNFGGSSNFRRW</sequence>
<feature type="region of interest" description="Disordered" evidence="2">
    <location>
        <begin position="518"/>
        <end position="672"/>
    </location>
</feature>
<feature type="compositionally biased region" description="Basic and acidic residues" evidence="2">
    <location>
        <begin position="1237"/>
        <end position="1263"/>
    </location>
</feature>
<proteinExistence type="predicted"/>
<organism evidence="4 5">
    <name type="scientific">Cryptolaemus montrouzieri</name>
    <dbReference type="NCBI Taxonomy" id="559131"/>
    <lineage>
        <taxon>Eukaryota</taxon>
        <taxon>Metazoa</taxon>
        <taxon>Ecdysozoa</taxon>
        <taxon>Arthropoda</taxon>
        <taxon>Hexapoda</taxon>
        <taxon>Insecta</taxon>
        <taxon>Pterygota</taxon>
        <taxon>Neoptera</taxon>
        <taxon>Endopterygota</taxon>
        <taxon>Coleoptera</taxon>
        <taxon>Polyphaga</taxon>
        <taxon>Cucujiformia</taxon>
        <taxon>Coccinelloidea</taxon>
        <taxon>Coccinellidae</taxon>
        <taxon>Scymninae</taxon>
        <taxon>Scymnini</taxon>
        <taxon>Cryptolaemus</taxon>
    </lineage>
</organism>
<feature type="compositionally biased region" description="Low complexity" evidence="2">
    <location>
        <begin position="333"/>
        <end position="342"/>
    </location>
</feature>
<feature type="compositionally biased region" description="Polar residues" evidence="2">
    <location>
        <begin position="1026"/>
        <end position="1037"/>
    </location>
</feature>
<feature type="compositionally biased region" description="Basic and acidic residues" evidence="2">
    <location>
        <begin position="646"/>
        <end position="672"/>
    </location>
</feature>
<feature type="compositionally biased region" description="Basic residues" evidence="2">
    <location>
        <begin position="562"/>
        <end position="587"/>
    </location>
</feature>
<accession>A0ABD2N6X2</accession>
<dbReference type="InterPro" id="IPR003604">
    <property type="entry name" value="Matrin/U1-like-C_Znf_C2H2"/>
</dbReference>
<evidence type="ECO:0000256" key="2">
    <source>
        <dbReference type="SAM" id="MobiDB-lite"/>
    </source>
</evidence>
<feature type="domain" description="U1-type" evidence="3">
    <location>
        <begin position="54"/>
        <end position="86"/>
    </location>
</feature>
<evidence type="ECO:0000256" key="1">
    <source>
        <dbReference type="SAM" id="Coils"/>
    </source>
</evidence>
<protein>
    <recommendedName>
        <fullName evidence="3">U1-type domain-containing protein</fullName>
    </recommendedName>
</protein>
<feature type="coiled-coil region" evidence="1">
    <location>
        <begin position="402"/>
        <end position="436"/>
    </location>
</feature>
<feature type="compositionally biased region" description="Low complexity" evidence="2">
    <location>
        <begin position="353"/>
        <end position="363"/>
    </location>
</feature>
<feature type="region of interest" description="Disordered" evidence="2">
    <location>
        <begin position="290"/>
        <end position="399"/>
    </location>
</feature>
<feature type="compositionally biased region" description="Basic and acidic residues" evidence="2">
    <location>
        <begin position="1357"/>
        <end position="1379"/>
    </location>
</feature>
<dbReference type="SMART" id="SM00451">
    <property type="entry name" value="ZnF_U1"/>
    <property type="match status" value="2"/>
</dbReference>
<gene>
    <name evidence="4" type="ORF">HHI36_015810</name>
</gene>
<feature type="compositionally biased region" description="Basic residues" evidence="2">
    <location>
        <begin position="366"/>
        <end position="375"/>
    </location>
</feature>
<feature type="region of interest" description="Disordered" evidence="2">
    <location>
        <begin position="918"/>
        <end position="958"/>
    </location>
</feature>
<dbReference type="EMBL" id="JABFTP020000062">
    <property type="protein sequence ID" value="KAL3274420.1"/>
    <property type="molecule type" value="Genomic_DNA"/>
</dbReference>
<keyword evidence="5" id="KW-1185">Reference proteome</keyword>
<feature type="compositionally biased region" description="Polar residues" evidence="2">
    <location>
        <begin position="949"/>
        <end position="958"/>
    </location>
</feature>
<feature type="compositionally biased region" description="Basic and acidic residues" evidence="2">
    <location>
        <begin position="603"/>
        <end position="612"/>
    </location>
</feature>
<feature type="compositionally biased region" description="Acidic residues" evidence="2">
    <location>
        <begin position="541"/>
        <end position="552"/>
    </location>
</feature>
<feature type="region of interest" description="Disordered" evidence="2">
    <location>
        <begin position="1205"/>
        <end position="1424"/>
    </location>
</feature>
<evidence type="ECO:0000259" key="3">
    <source>
        <dbReference type="SMART" id="SM00451"/>
    </source>
</evidence>
<feature type="domain" description="U1-type" evidence="3">
    <location>
        <begin position="162"/>
        <end position="195"/>
    </location>
</feature>
<dbReference type="Proteomes" id="UP001516400">
    <property type="component" value="Unassembled WGS sequence"/>
</dbReference>
<keyword evidence="1" id="KW-0175">Coiled coil</keyword>
<comment type="caution">
    <text evidence="4">The sequence shown here is derived from an EMBL/GenBank/DDBJ whole genome shotgun (WGS) entry which is preliminary data.</text>
</comment>
<feature type="region of interest" description="Disordered" evidence="2">
    <location>
        <begin position="1448"/>
        <end position="1554"/>
    </location>
</feature>
<feature type="compositionally biased region" description="Low complexity" evidence="2">
    <location>
        <begin position="588"/>
        <end position="597"/>
    </location>
</feature>
<evidence type="ECO:0000313" key="4">
    <source>
        <dbReference type="EMBL" id="KAL3274420.1"/>
    </source>
</evidence>